<keyword evidence="3" id="KW-1185">Reference proteome</keyword>
<evidence type="ECO:0000256" key="1">
    <source>
        <dbReference type="SAM" id="MobiDB-lite"/>
    </source>
</evidence>
<organism evidence="2 3">
    <name type="scientific">Datura stramonium</name>
    <name type="common">Jimsonweed</name>
    <name type="synonym">Common thornapple</name>
    <dbReference type="NCBI Taxonomy" id="4076"/>
    <lineage>
        <taxon>Eukaryota</taxon>
        <taxon>Viridiplantae</taxon>
        <taxon>Streptophyta</taxon>
        <taxon>Embryophyta</taxon>
        <taxon>Tracheophyta</taxon>
        <taxon>Spermatophyta</taxon>
        <taxon>Magnoliopsida</taxon>
        <taxon>eudicotyledons</taxon>
        <taxon>Gunneridae</taxon>
        <taxon>Pentapetalae</taxon>
        <taxon>asterids</taxon>
        <taxon>lamiids</taxon>
        <taxon>Solanales</taxon>
        <taxon>Solanaceae</taxon>
        <taxon>Solanoideae</taxon>
        <taxon>Datureae</taxon>
        <taxon>Datura</taxon>
    </lineage>
</organism>
<name>A0ABS8V1X4_DATST</name>
<feature type="region of interest" description="Disordered" evidence="1">
    <location>
        <begin position="75"/>
        <end position="94"/>
    </location>
</feature>
<accession>A0ABS8V1X4</accession>
<evidence type="ECO:0000313" key="3">
    <source>
        <dbReference type="Proteomes" id="UP000823775"/>
    </source>
</evidence>
<dbReference type="EMBL" id="JACEIK010003268">
    <property type="protein sequence ID" value="MCD9641058.1"/>
    <property type="molecule type" value="Genomic_DNA"/>
</dbReference>
<comment type="caution">
    <text evidence="2">The sequence shown here is derived from an EMBL/GenBank/DDBJ whole genome shotgun (WGS) entry which is preliminary data.</text>
</comment>
<gene>
    <name evidence="2" type="ORF">HAX54_026875</name>
</gene>
<protein>
    <submittedName>
        <fullName evidence="2">Uncharacterized protein</fullName>
    </submittedName>
</protein>
<dbReference type="Proteomes" id="UP000823775">
    <property type="component" value="Unassembled WGS sequence"/>
</dbReference>
<sequence>MNINDSKYLSTIEAPNLNISRSREPQGFRAVLVSRRRRWKRVTGRSKRLSFGRRRGLSVLILDCRRIDGEVRAEGRSGGAFQREEKGGKMVAGSGGFPGQRFGCFRRKGRKMEGCGGVVMVAEGGKRKDRGAAATVFKREENEEYL</sequence>
<proteinExistence type="predicted"/>
<reference evidence="2 3" key="1">
    <citation type="journal article" date="2021" name="BMC Genomics">
        <title>Datura genome reveals duplications of psychoactive alkaloid biosynthetic genes and high mutation rate following tissue culture.</title>
        <authorList>
            <person name="Rajewski A."/>
            <person name="Carter-House D."/>
            <person name="Stajich J."/>
            <person name="Litt A."/>
        </authorList>
    </citation>
    <scope>NUCLEOTIDE SEQUENCE [LARGE SCALE GENOMIC DNA]</scope>
    <source>
        <strain evidence="2">AR-01</strain>
    </source>
</reference>
<evidence type="ECO:0000313" key="2">
    <source>
        <dbReference type="EMBL" id="MCD9641058.1"/>
    </source>
</evidence>